<dbReference type="PROSITE" id="PS00716">
    <property type="entry name" value="SIGMA70_2"/>
    <property type="match status" value="1"/>
</dbReference>
<dbReference type="Pfam" id="PF04545">
    <property type="entry name" value="Sigma70_r4"/>
    <property type="match status" value="1"/>
</dbReference>
<reference evidence="6 7" key="1">
    <citation type="submission" date="2020-07" db="EMBL/GenBank/DDBJ databases">
        <title>Huge and variable diversity of episymbiotic CPR bacteria and DPANN archaea in groundwater ecosystems.</title>
        <authorList>
            <person name="He C.Y."/>
            <person name="Keren R."/>
            <person name="Whittaker M."/>
            <person name="Farag I.F."/>
            <person name="Doudna J."/>
            <person name="Cate J.H.D."/>
            <person name="Banfield J.F."/>
        </authorList>
    </citation>
    <scope>NUCLEOTIDE SEQUENCE [LARGE SCALE GENOMIC DNA]</scope>
    <source>
        <strain evidence="6">NC_groundwater_541_Ag_S-0.1um_46_50</strain>
    </source>
</reference>
<evidence type="ECO:0000259" key="5">
    <source>
        <dbReference type="PROSITE" id="PS00716"/>
    </source>
</evidence>
<dbReference type="SUPFAM" id="SSF88659">
    <property type="entry name" value="Sigma3 and sigma4 domains of RNA polymerase sigma factors"/>
    <property type="match status" value="1"/>
</dbReference>
<gene>
    <name evidence="6" type="ORF">HYW89_03775</name>
</gene>
<keyword evidence="2" id="KW-0731">Sigma factor</keyword>
<keyword evidence="4" id="KW-0804">Transcription</keyword>
<dbReference type="InterPro" id="IPR013324">
    <property type="entry name" value="RNA_pol_sigma_r3/r4-like"/>
</dbReference>
<dbReference type="NCBIfam" id="TIGR02937">
    <property type="entry name" value="sigma70-ECF"/>
    <property type="match status" value="1"/>
</dbReference>
<dbReference type="Gene3D" id="1.10.10.10">
    <property type="entry name" value="Winged helix-like DNA-binding domain superfamily/Winged helix DNA-binding domain"/>
    <property type="match status" value="1"/>
</dbReference>
<name>A0A7T5RJZ4_9BACT</name>
<sequence>MNLDSYNQEETRKEYSDPRDDVGRYLDEIGLIPMLKGREAEKELSEEIEKARRSIWRLIRHIPLITETKNNVGVSTGDLPRLVKKLHRRLQKMERLVEESASLSPGQKRSALRREKQRLEKEVGISHRKLRSIFKKINAFEAQALSARNRLVEANLRLVVSIARGYRSPGLTLGDLIQEGNTGLMRAAAKFDASMGFKFSTYATPWIEQGIRRGIENQGRLIRLPAYVQSNFTHLRKLQRSLLGKYGRLPDEEKLRAFVRASDRGVKDRSLSGLIPSFFIHENSLLSLDRELGKEGEERVTKLSDLFEDESIASPEDQVAAKEFTAKMLTRLEGRDGFYERMAEVIRLRFGVDGVERPHTLDEVGKILGVSRERVRQIEERTLRKLSIYAKQLMRINLRPAQSGVNGKVFGSTAHRN</sequence>
<evidence type="ECO:0000313" key="6">
    <source>
        <dbReference type="EMBL" id="QQG45090.1"/>
    </source>
</evidence>
<evidence type="ECO:0000256" key="4">
    <source>
        <dbReference type="ARBA" id="ARBA00023163"/>
    </source>
</evidence>
<dbReference type="GO" id="GO:0003677">
    <property type="term" value="F:DNA binding"/>
    <property type="evidence" value="ECO:0007669"/>
    <property type="project" value="UniProtKB-KW"/>
</dbReference>
<dbReference type="InterPro" id="IPR007627">
    <property type="entry name" value="RNA_pol_sigma70_r2"/>
</dbReference>
<dbReference type="EMBL" id="CP066690">
    <property type="protein sequence ID" value="QQG45090.1"/>
    <property type="molecule type" value="Genomic_DNA"/>
</dbReference>
<protein>
    <submittedName>
        <fullName evidence="6">Sigma-70 family RNA polymerase sigma factor</fullName>
    </submittedName>
</protein>
<evidence type="ECO:0000313" key="7">
    <source>
        <dbReference type="Proteomes" id="UP000595618"/>
    </source>
</evidence>
<dbReference type="InterPro" id="IPR050239">
    <property type="entry name" value="Sigma-70_RNA_pol_init_factors"/>
</dbReference>
<dbReference type="PANTHER" id="PTHR30603:SF60">
    <property type="entry name" value="RNA POLYMERASE SIGMA FACTOR RPOD"/>
    <property type="match status" value="1"/>
</dbReference>
<dbReference type="AlphaFoldDB" id="A0A7T5RJZ4"/>
<keyword evidence="1" id="KW-0805">Transcription regulation</keyword>
<dbReference type="GO" id="GO:0006352">
    <property type="term" value="P:DNA-templated transcription initiation"/>
    <property type="evidence" value="ECO:0007669"/>
    <property type="project" value="InterPro"/>
</dbReference>
<keyword evidence="3" id="KW-0238">DNA-binding</keyword>
<dbReference type="InterPro" id="IPR000943">
    <property type="entry name" value="RNA_pol_sigma70"/>
</dbReference>
<dbReference type="Gene3D" id="1.10.601.10">
    <property type="entry name" value="RNA Polymerase Primary Sigma Factor"/>
    <property type="match status" value="1"/>
</dbReference>
<proteinExistence type="predicted"/>
<organism evidence="6 7">
    <name type="scientific">Candidatus Sungiibacteriota bacterium</name>
    <dbReference type="NCBI Taxonomy" id="2750080"/>
    <lineage>
        <taxon>Bacteria</taxon>
        <taxon>Candidatus Sungiibacteriota</taxon>
    </lineage>
</organism>
<feature type="domain" description="RNA polymerase sigma-70" evidence="5">
    <location>
        <begin position="360"/>
        <end position="386"/>
    </location>
</feature>
<dbReference type="Proteomes" id="UP000595618">
    <property type="component" value="Chromosome"/>
</dbReference>
<dbReference type="InterPro" id="IPR013325">
    <property type="entry name" value="RNA_pol_sigma_r2"/>
</dbReference>
<dbReference type="InterPro" id="IPR007630">
    <property type="entry name" value="RNA_pol_sigma70_r4"/>
</dbReference>
<evidence type="ECO:0000256" key="3">
    <source>
        <dbReference type="ARBA" id="ARBA00023125"/>
    </source>
</evidence>
<dbReference type="CDD" id="cd06171">
    <property type="entry name" value="Sigma70_r4"/>
    <property type="match status" value="1"/>
</dbReference>
<evidence type="ECO:0000256" key="1">
    <source>
        <dbReference type="ARBA" id="ARBA00023015"/>
    </source>
</evidence>
<dbReference type="Pfam" id="PF04542">
    <property type="entry name" value="Sigma70_r2"/>
    <property type="match status" value="1"/>
</dbReference>
<accession>A0A7T5RJZ4</accession>
<dbReference type="GO" id="GO:0016987">
    <property type="term" value="F:sigma factor activity"/>
    <property type="evidence" value="ECO:0007669"/>
    <property type="project" value="UniProtKB-KW"/>
</dbReference>
<dbReference type="InterPro" id="IPR014284">
    <property type="entry name" value="RNA_pol_sigma-70_dom"/>
</dbReference>
<dbReference type="PRINTS" id="PR00046">
    <property type="entry name" value="SIGMA70FCT"/>
</dbReference>
<evidence type="ECO:0000256" key="2">
    <source>
        <dbReference type="ARBA" id="ARBA00023082"/>
    </source>
</evidence>
<dbReference type="SUPFAM" id="SSF88946">
    <property type="entry name" value="Sigma2 domain of RNA polymerase sigma factors"/>
    <property type="match status" value="1"/>
</dbReference>
<dbReference type="InterPro" id="IPR036388">
    <property type="entry name" value="WH-like_DNA-bd_sf"/>
</dbReference>
<dbReference type="PANTHER" id="PTHR30603">
    <property type="entry name" value="RNA POLYMERASE SIGMA FACTOR RPO"/>
    <property type="match status" value="1"/>
</dbReference>